<dbReference type="RefSeq" id="WP_344927478.1">
    <property type="nucleotide sequence ID" value="NZ_BAABCW010000008.1"/>
</dbReference>
<protein>
    <recommendedName>
        <fullName evidence="3">Toxin-antitoxin system YwqK family antitoxin</fullName>
    </recommendedName>
</protein>
<evidence type="ECO:0000313" key="1">
    <source>
        <dbReference type="EMBL" id="GAA3509588.1"/>
    </source>
</evidence>
<dbReference type="Gene3D" id="3.90.930.1">
    <property type="match status" value="1"/>
</dbReference>
<dbReference type="Pfam" id="PF07661">
    <property type="entry name" value="MORN_2"/>
    <property type="match status" value="4"/>
</dbReference>
<proteinExistence type="predicted"/>
<reference evidence="2" key="1">
    <citation type="journal article" date="2019" name="Int. J. Syst. Evol. Microbiol.">
        <title>The Global Catalogue of Microorganisms (GCM) 10K type strain sequencing project: providing services to taxonomists for standard genome sequencing and annotation.</title>
        <authorList>
            <consortium name="The Broad Institute Genomics Platform"/>
            <consortium name="The Broad Institute Genome Sequencing Center for Infectious Disease"/>
            <person name="Wu L."/>
            <person name="Ma J."/>
        </authorList>
    </citation>
    <scope>NUCLEOTIDE SEQUENCE [LARGE SCALE GENOMIC DNA]</scope>
    <source>
        <strain evidence="2">JCM 17106</strain>
    </source>
</reference>
<sequence>MKTIQLSIFISLYLISISNLTSQETHTILVNTIEATIKSDNSHPQNIIEKLYYKNGELKEVRTSREGVLDGAWKLYYMNGNLKKEGFFSKNKVQGTWKIYDAQQNLSRIENYHNGIEHGVWKEYYANGILKTEGEFIDGKRQGTWKIYENSGKLSQILAFEDDLKTNETFLNQEMTQPEKFSTTKSLSDF</sequence>
<dbReference type="EMBL" id="BAABCW010000008">
    <property type="protein sequence ID" value="GAA3509588.1"/>
    <property type="molecule type" value="Genomic_DNA"/>
</dbReference>
<keyword evidence="2" id="KW-1185">Reference proteome</keyword>
<evidence type="ECO:0000313" key="2">
    <source>
        <dbReference type="Proteomes" id="UP001500459"/>
    </source>
</evidence>
<name>A0ABP6UNH9_9FLAO</name>
<accession>A0ABP6UNH9</accession>
<dbReference type="PANTHER" id="PTHR33706">
    <property type="entry name" value="MORN VARIANT REPEAT PROTEIN"/>
    <property type="match status" value="1"/>
</dbReference>
<organism evidence="1 2">
    <name type="scientific">Aquimarina addita</name>
    <dbReference type="NCBI Taxonomy" id="870485"/>
    <lineage>
        <taxon>Bacteria</taxon>
        <taxon>Pseudomonadati</taxon>
        <taxon>Bacteroidota</taxon>
        <taxon>Flavobacteriia</taxon>
        <taxon>Flavobacteriales</taxon>
        <taxon>Flavobacteriaceae</taxon>
        <taxon>Aquimarina</taxon>
    </lineage>
</organism>
<dbReference type="Proteomes" id="UP001500459">
    <property type="component" value="Unassembled WGS sequence"/>
</dbReference>
<dbReference type="PANTHER" id="PTHR33706:SF1">
    <property type="entry name" value="TPR REPEAT PROTEIN"/>
    <property type="match status" value="1"/>
</dbReference>
<dbReference type="InterPro" id="IPR011652">
    <property type="entry name" value="MORN_2"/>
</dbReference>
<dbReference type="SUPFAM" id="SSF82185">
    <property type="entry name" value="Histone H3 K4-specific methyltransferase SET7/9 N-terminal domain"/>
    <property type="match status" value="1"/>
</dbReference>
<evidence type="ECO:0008006" key="3">
    <source>
        <dbReference type="Google" id="ProtNLM"/>
    </source>
</evidence>
<comment type="caution">
    <text evidence="1">The sequence shown here is derived from an EMBL/GenBank/DDBJ whole genome shotgun (WGS) entry which is preliminary data.</text>
</comment>
<gene>
    <name evidence="1" type="ORF">GCM10022393_22780</name>
</gene>